<dbReference type="Proteomes" id="UP000828390">
    <property type="component" value="Unassembled WGS sequence"/>
</dbReference>
<accession>A0A9D4QWE3</accession>
<sequence length="167" mass="18400">MKLIVLDFAKLSMIYKLAATENKITVAEQHRKAGNMTSQNNAITEIQFAQDFLEGLEESLSGMVIVLVSLHRRKRDGGSGGFSEEYGRADLGQRNRPGYNGSYDLRAGATVLGKPFWGSGRRLVASREAIQAAQRARSGKKLLLNCQHSHGGMRDEKFSGQFLVAKL</sequence>
<comment type="caution">
    <text evidence="1">The sequence shown here is derived from an EMBL/GenBank/DDBJ whole genome shotgun (WGS) entry which is preliminary data.</text>
</comment>
<dbReference type="AlphaFoldDB" id="A0A9D4QWE3"/>
<name>A0A9D4QWE3_DREPO</name>
<dbReference type="EMBL" id="JAIWYP010000003">
    <property type="protein sequence ID" value="KAH3845192.1"/>
    <property type="molecule type" value="Genomic_DNA"/>
</dbReference>
<reference evidence="1" key="1">
    <citation type="journal article" date="2019" name="bioRxiv">
        <title>The Genome of the Zebra Mussel, Dreissena polymorpha: A Resource for Invasive Species Research.</title>
        <authorList>
            <person name="McCartney M.A."/>
            <person name="Auch B."/>
            <person name="Kono T."/>
            <person name="Mallez S."/>
            <person name="Zhang Y."/>
            <person name="Obille A."/>
            <person name="Becker A."/>
            <person name="Abrahante J.E."/>
            <person name="Garbe J."/>
            <person name="Badalamenti J.P."/>
            <person name="Herman A."/>
            <person name="Mangelson H."/>
            <person name="Liachko I."/>
            <person name="Sullivan S."/>
            <person name="Sone E.D."/>
            <person name="Koren S."/>
            <person name="Silverstein K.A.T."/>
            <person name="Beckman K.B."/>
            <person name="Gohl D.M."/>
        </authorList>
    </citation>
    <scope>NUCLEOTIDE SEQUENCE</scope>
    <source>
        <strain evidence="1">Duluth1</strain>
        <tissue evidence="1">Whole animal</tissue>
    </source>
</reference>
<evidence type="ECO:0000313" key="1">
    <source>
        <dbReference type="EMBL" id="KAH3845192.1"/>
    </source>
</evidence>
<reference evidence="1" key="2">
    <citation type="submission" date="2020-11" db="EMBL/GenBank/DDBJ databases">
        <authorList>
            <person name="McCartney M.A."/>
            <person name="Auch B."/>
            <person name="Kono T."/>
            <person name="Mallez S."/>
            <person name="Becker A."/>
            <person name="Gohl D.M."/>
            <person name="Silverstein K.A.T."/>
            <person name="Koren S."/>
            <person name="Bechman K.B."/>
            <person name="Herman A."/>
            <person name="Abrahante J.E."/>
            <person name="Garbe J."/>
        </authorList>
    </citation>
    <scope>NUCLEOTIDE SEQUENCE</scope>
    <source>
        <strain evidence="1">Duluth1</strain>
        <tissue evidence="1">Whole animal</tissue>
    </source>
</reference>
<organism evidence="1 2">
    <name type="scientific">Dreissena polymorpha</name>
    <name type="common">Zebra mussel</name>
    <name type="synonym">Mytilus polymorpha</name>
    <dbReference type="NCBI Taxonomy" id="45954"/>
    <lineage>
        <taxon>Eukaryota</taxon>
        <taxon>Metazoa</taxon>
        <taxon>Spiralia</taxon>
        <taxon>Lophotrochozoa</taxon>
        <taxon>Mollusca</taxon>
        <taxon>Bivalvia</taxon>
        <taxon>Autobranchia</taxon>
        <taxon>Heteroconchia</taxon>
        <taxon>Euheterodonta</taxon>
        <taxon>Imparidentia</taxon>
        <taxon>Neoheterodontei</taxon>
        <taxon>Myida</taxon>
        <taxon>Dreissenoidea</taxon>
        <taxon>Dreissenidae</taxon>
        <taxon>Dreissena</taxon>
    </lineage>
</organism>
<evidence type="ECO:0000313" key="2">
    <source>
        <dbReference type="Proteomes" id="UP000828390"/>
    </source>
</evidence>
<proteinExistence type="predicted"/>
<protein>
    <submittedName>
        <fullName evidence="1">Uncharacterized protein</fullName>
    </submittedName>
</protein>
<keyword evidence="2" id="KW-1185">Reference proteome</keyword>
<gene>
    <name evidence="1" type="ORF">DPMN_087467</name>
</gene>